<evidence type="ECO:0000256" key="1">
    <source>
        <dbReference type="ARBA" id="ARBA00023015"/>
    </source>
</evidence>
<dbReference type="GO" id="GO:0008784">
    <property type="term" value="F:alanine racemase activity"/>
    <property type="evidence" value="ECO:0007669"/>
    <property type="project" value="UniProtKB-EC"/>
</dbReference>
<dbReference type="Gene3D" id="3.40.50.2300">
    <property type="match status" value="2"/>
</dbReference>
<dbReference type="OrthoDB" id="3595338at2"/>
<dbReference type="FunCoup" id="C7PZC3">
    <property type="interactions" value="24"/>
</dbReference>
<dbReference type="EMBL" id="CP001700">
    <property type="protein sequence ID" value="ACU71580.1"/>
    <property type="molecule type" value="Genomic_DNA"/>
</dbReference>
<dbReference type="InterPro" id="IPR010982">
    <property type="entry name" value="Lambda_DNA-bd_dom_sf"/>
</dbReference>
<evidence type="ECO:0000256" key="3">
    <source>
        <dbReference type="ARBA" id="ARBA00023163"/>
    </source>
</evidence>
<dbReference type="SUPFAM" id="SSF53822">
    <property type="entry name" value="Periplasmic binding protein-like I"/>
    <property type="match status" value="1"/>
</dbReference>
<evidence type="ECO:0000259" key="4">
    <source>
        <dbReference type="PROSITE" id="PS50932"/>
    </source>
</evidence>
<keyword evidence="3" id="KW-0804">Transcription</keyword>
<dbReference type="PROSITE" id="PS50932">
    <property type="entry name" value="HTH_LACI_2"/>
    <property type="match status" value="1"/>
</dbReference>
<dbReference type="PROSITE" id="PS00356">
    <property type="entry name" value="HTH_LACI_1"/>
    <property type="match status" value="1"/>
</dbReference>
<dbReference type="eggNOG" id="COG1609">
    <property type="taxonomic scope" value="Bacteria"/>
</dbReference>
<keyword evidence="5" id="KW-0413">Isomerase</keyword>
<dbReference type="PANTHER" id="PTHR30146:SF109">
    <property type="entry name" value="HTH-TYPE TRANSCRIPTIONAL REGULATOR GALS"/>
    <property type="match status" value="1"/>
</dbReference>
<dbReference type="InterPro" id="IPR028082">
    <property type="entry name" value="Peripla_BP_I"/>
</dbReference>
<reference evidence="5 6" key="1">
    <citation type="journal article" date="2009" name="Stand. Genomic Sci.">
        <title>Complete genome sequence of Catenulispora acidiphila type strain (ID 139908).</title>
        <authorList>
            <person name="Copeland A."/>
            <person name="Lapidus A."/>
            <person name="Glavina Del Rio T."/>
            <person name="Nolan M."/>
            <person name="Lucas S."/>
            <person name="Chen F."/>
            <person name="Tice H."/>
            <person name="Cheng J.F."/>
            <person name="Bruce D."/>
            <person name="Goodwin L."/>
            <person name="Pitluck S."/>
            <person name="Mikhailova N."/>
            <person name="Pati A."/>
            <person name="Ivanova N."/>
            <person name="Mavromatis K."/>
            <person name="Chen A."/>
            <person name="Palaniappan K."/>
            <person name="Chain P."/>
            <person name="Land M."/>
            <person name="Hauser L."/>
            <person name="Chang Y.J."/>
            <person name="Jeffries C.D."/>
            <person name="Chertkov O."/>
            <person name="Brettin T."/>
            <person name="Detter J.C."/>
            <person name="Han C."/>
            <person name="Ali Z."/>
            <person name="Tindall B.J."/>
            <person name="Goker M."/>
            <person name="Bristow J."/>
            <person name="Eisen J.A."/>
            <person name="Markowitz V."/>
            <person name="Hugenholtz P."/>
            <person name="Kyrpides N.C."/>
            <person name="Klenk H.P."/>
        </authorList>
    </citation>
    <scope>NUCLEOTIDE SEQUENCE [LARGE SCALE GENOMIC DNA]</scope>
    <source>
        <strain evidence="6">DSM 44928 / JCM 14897 / NBRC 102108 / NRRL B-24433 / ID139908</strain>
    </source>
</reference>
<dbReference type="AlphaFoldDB" id="C7PZC3"/>
<dbReference type="KEGG" id="cai:Caci_2664"/>
<dbReference type="STRING" id="479433.Caci_2664"/>
<accession>C7PZC3</accession>
<dbReference type="RefSeq" id="WP_012786873.1">
    <property type="nucleotide sequence ID" value="NC_013131.1"/>
</dbReference>
<feature type="domain" description="HTH lacI-type" evidence="4">
    <location>
        <begin position="1"/>
        <end position="53"/>
    </location>
</feature>
<evidence type="ECO:0000256" key="2">
    <source>
        <dbReference type="ARBA" id="ARBA00023125"/>
    </source>
</evidence>
<dbReference type="CDD" id="cd06267">
    <property type="entry name" value="PBP1_LacI_sugar_binding-like"/>
    <property type="match status" value="1"/>
</dbReference>
<dbReference type="GO" id="GO:0000976">
    <property type="term" value="F:transcription cis-regulatory region binding"/>
    <property type="evidence" value="ECO:0007669"/>
    <property type="project" value="TreeGrafter"/>
</dbReference>
<keyword evidence="6" id="KW-1185">Reference proteome</keyword>
<dbReference type="EC" id="5.1.1.1" evidence="5"/>
<evidence type="ECO:0000313" key="5">
    <source>
        <dbReference type="EMBL" id="ACU71580.1"/>
    </source>
</evidence>
<dbReference type="InParanoid" id="C7PZC3"/>
<keyword evidence="1" id="KW-0805">Transcription regulation</keyword>
<dbReference type="Gene3D" id="1.10.260.40">
    <property type="entry name" value="lambda repressor-like DNA-binding domains"/>
    <property type="match status" value="1"/>
</dbReference>
<gene>
    <name evidence="5" type="ordered locus">Caci_2664</name>
</gene>
<keyword evidence="2" id="KW-0238">DNA-binding</keyword>
<dbReference type="InterPro" id="IPR000843">
    <property type="entry name" value="HTH_LacI"/>
</dbReference>
<dbReference type="Proteomes" id="UP000000851">
    <property type="component" value="Chromosome"/>
</dbReference>
<organism evidence="5 6">
    <name type="scientific">Catenulispora acidiphila (strain DSM 44928 / JCM 14897 / NBRC 102108 / NRRL B-24433 / ID139908)</name>
    <dbReference type="NCBI Taxonomy" id="479433"/>
    <lineage>
        <taxon>Bacteria</taxon>
        <taxon>Bacillati</taxon>
        <taxon>Actinomycetota</taxon>
        <taxon>Actinomycetes</taxon>
        <taxon>Catenulisporales</taxon>
        <taxon>Catenulisporaceae</taxon>
        <taxon>Catenulispora</taxon>
    </lineage>
</organism>
<proteinExistence type="predicted"/>
<dbReference type="HOGENOM" id="CLU_037628_6_0_11"/>
<dbReference type="GO" id="GO:0003700">
    <property type="term" value="F:DNA-binding transcription factor activity"/>
    <property type="evidence" value="ECO:0007669"/>
    <property type="project" value="TreeGrafter"/>
</dbReference>
<dbReference type="InterPro" id="IPR001761">
    <property type="entry name" value="Peripla_BP/Lac1_sug-bd_dom"/>
</dbReference>
<name>C7PZC3_CATAD</name>
<dbReference type="SUPFAM" id="SSF47413">
    <property type="entry name" value="lambda repressor-like DNA-binding domains"/>
    <property type="match status" value="1"/>
</dbReference>
<evidence type="ECO:0000313" key="6">
    <source>
        <dbReference type="Proteomes" id="UP000000851"/>
    </source>
</evidence>
<dbReference type="CDD" id="cd01392">
    <property type="entry name" value="HTH_LacI"/>
    <property type="match status" value="1"/>
</dbReference>
<dbReference type="SMART" id="SM00354">
    <property type="entry name" value="HTH_LACI"/>
    <property type="match status" value="1"/>
</dbReference>
<dbReference type="PANTHER" id="PTHR30146">
    <property type="entry name" value="LACI-RELATED TRANSCRIPTIONAL REPRESSOR"/>
    <property type="match status" value="1"/>
</dbReference>
<dbReference type="Pfam" id="PF00356">
    <property type="entry name" value="LacI"/>
    <property type="match status" value="1"/>
</dbReference>
<sequence length="352" mass="37192" precursor="true">MRDVANAAGVSLMTVSRVVAGEPRVAPGTAAKVEKAVRDLGYQRDDIARNLRIKDRTTSTIGLVLDDLANPFFAVMARAVEDEARRQGYLVLVGSTNDEIRREREVVSAFCARHVDGLIVVPTAGSHAFLSGRMRSGTKVVCVDRPAKGLDVDTVTIDNQDGARRAVAHLLDHGHSRIAFLGDREDIWTQQERYSGYTQALSSRGVREEPSLVRHGLRARADAHAAVVELMDLPNPPTAVFTSNDLITMGVVEGLSRLARTAPGSGAAGAASAASAAAAAGVALVGFDDVALADQLNPPLTVVSQDPAAMGTSAASLLFSRIEGSTSPPRSVVLMTRLVVRGSGEVRPTVRS</sequence>
<protein>
    <submittedName>
        <fullName evidence="5">Transcriptional regulator, LacI family</fullName>
        <ecNumber evidence="5">5.1.1.1</ecNumber>
    </submittedName>
</protein>
<dbReference type="Pfam" id="PF00532">
    <property type="entry name" value="Peripla_BP_1"/>
    <property type="match status" value="1"/>
</dbReference>